<gene>
    <name evidence="1" type="ORF">BMON_1126</name>
</gene>
<comment type="caution">
    <text evidence="1">The sequence shown here is derived from an EMBL/GenBank/DDBJ whole genome shotgun (WGS) entry which is preliminary data.</text>
</comment>
<evidence type="ECO:0000313" key="1">
    <source>
        <dbReference type="EMBL" id="KFI76529.1"/>
    </source>
</evidence>
<accession>A0A087BZS9</accession>
<organism evidence="1 2">
    <name type="scientific">Bifidobacterium mongoliense DSM 21395</name>
    <dbReference type="NCBI Taxonomy" id="1437603"/>
    <lineage>
        <taxon>Bacteria</taxon>
        <taxon>Bacillati</taxon>
        <taxon>Actinomycetota</taxon>
        <taxon>Actinomycetes</taxon>
        <taxon>Bifidobacteriales</taxon>
        <taxon>Bifidobacteriaceae</taxon>
        <taxon>Bifidobacterium</taxon>
    </lineage>
</organism>
<keyword evidence="2" id="KW-1185">Reference proteome</keyword>
<proteinExistence type="predicted"/>
<dbReference type="EMBL" id="JGZE01000013">
    <property type="protein sequence ID" value="KFI76529.1"/>
    <property type="molecule type" value="Genomic_DNA"/>
</dbReference>
<evidence type="ECO:0000313" key="2">
    <source>
        <dbReference type="Proteomes" id="UP000029082"/>
    </source>
</evidence>
<sequence>MNSDMGEMIPKAYRPTVVTMIQSDQTSYGHTGPAFYVRPDGHIVWGPQQDNATDAIFHGMWVGA</sequence>
<dbReference type="AlphaFoldDB" id="A0A087BZS9"/>
<dbReference type="Proteomes" id="UP000029082">
    <property type="component" value="Unassembled WGS sequence"/>
</dbReference>
<reference evidence="1 2" key="1">
    <citation type="submission" date="2014-03" db="EMBL/GenBank/DDBJ databases">
        <title>Genomics of Bifidobacteria.</title>
        <authorList>
            <person name="Ventura M."/>
            <person name="Milani C."/>
            <person name="Lugli G.A."/>
        </authorList>
    </citation>
    <scope>NUCLEOTIDE SEQUENCE [LARGE SCALE GENOMIC DNA]</scope>
    <source>
        <strain evidence="1 2">DSM 21395</strain>
    </source>
</reference>
<name>A0A087BZS9_9BIFI</name>
<protein>
    <submittedName>
        <fullName evidence="1">Uncharacterized protein</fullName>
    </submittedName>
</protein>